<comment type="caution">
    <text evidence="3">The sequence shown here is derived from an EMBL/GenBank/DDBJ whole genome shotgun (WGS) entry which is preliminary data.</text>
</comment>
<dbReference type="Gene3D" id="3.40.50.12780">
    <property type="entry name" value="N-terminal domain of ligase-like"/>
    <property type="match status" value="1"/>
</dbReference>
<dbReference type="InterPro" id="IPR050237">
    <property type="entry name" value="ATP-dep_AMP-bd_enzyme"/>
</dbReference>
<evidence type="ECO:0000313" key="3">
    <source>
        <dbReference type="EMBL" id="MFC3229660.1"/>
    </source>
</evidence>
<dbReference type="Pfam" id="PF00501">
    <property type="entry name" value="AMP-binding"/>
    <property type="match status" value="1"/>
</dbReference>
<evidence type="ECO:0000313" key="4">
    <source>
        <dbReference type="Proteomes" id="UP001595528"/>
    </source>
</evidence>
<name>A0ABV7L4Q5_9PROT</name>
<feature type="domain" description="AMP-dependent synthetase/ligase" evidence="1">
    <location>
        <begin position="10"/>
        <end position="371"/>
    </location>
</feature>
<dbReference type="PANTHER" id="PTHR43767:SF1">
    <property type="entry name" value="NONRIBOSOMAL PEPTIDE SYNTHASE PES1 (EUROFUNG)-RELATED"/>
    <property type="match status" value="1"/>
</dbReference>
<dbReference type="InterPro" id="IPR020845">
    <property type="entry name" value="AMP-binding_CS"/>
</dbReference>
<organism evidence="3 4">
    <name type="scientific">Marinibaculum pumilum</name>
    <dbReference type="NCBI Taxonomy" id="1766165"/>
    <lineage>
        <taxon>Bacteria</taxon>
        <taxon>Pseudomonadati</taxon>
        <taxon>Pseudomonadota</taxon>
        <taxon>Alphaproteobacteria</taxon>
        <taxon>Rhodospirillales</taxon>
        <taxon>Rhodospirillaceae</taxon>
        <taxon>Marinibaculum</taxon>
    </lineage>
</organism>
<dbReference type="Pfam" id="PF13193">
    <property type="entry name" value="AMP-binding_C"/>
    <property type="match status" value="1"/>
</dbReference>
<evidence type="ECO:0000259" key="2">
    <source>
        <dbReference type="Pfam" id="PF13193"/>
    </source>
</evidence>
<dbReference type="InterPro" id="IPR000873">
    <property type="entry name" value="AMP-dep_synth/lig_dom"/>
</dbReference>
<keyword evidence="4" id="KW-1185">Reference proteome</keyword>
<dbReference type="Gene3D" id="3.30.300.30">
    <property type="match status" value="1"/>
</dbReference>
<gene>
    <name evidence="3" type="ORF">ACFOGJ_20595</name>
</gene>
<dbReference type="Proteomes" id="UP001595528">
    <property type="component" value="Unassembled WGS sequence"/>
</dbReference>
<dbReference type="PANTHER" id="PTHR43767">
    <property type="entry name" value="LONG-CHAIN-FATTY-ACID--COA LIGASE"/>
    <property type="match status" value="1"/>
</dbReference>
<dbReference type="PROSITE" id="PS00455">
    <property type="entry name" value="AMP_BINDING"/>
    <property type="match status" value="1"/>
</dbReference>
<proteinExistence type="predicted"/>
<dbReference type="InterPro" id="IPR025110">
    <property type="entry name" value="AMP-bd_C"/>
</dbReference>
<dbReference type="InterPro" id="IPR042099">
    <property type="entry name" value="ANL_N_sf"/>
</dbReference>
<feature type="domain" description="AMP-binding enzyme C-terminal" evidence="2">
    <location>
        <begin position="421"/>
        <end position="496"/>
    </location>
</feature>
<accession>A0ABV7L4Q5</accession>
<dbReference type="EMBL" id="JBHRTR010000034">
    <property type="protein sequence ID" value="MFC3229660.1"/>
    <property type="molecule type" value="Genomic_DNA"/>
</dbReference>
<dbReference type="InterPro" id="IPR045851">
    <property type="entry name" value="AMP-bd_C_sf"/>
</dbReference>
<sequence>MNLANLLVRAGRSFGDRPALLRGEAVLADYAGLAGRVARLAGGLLGHGLARGDRIALIMKNRADYVELLFACWQAGLVAVPVNAKLHPREFAHILADSGARAAFVSPDLETAVTEAAALAPELAWIETAGGHGHDRMAHADPIAPAAVAADDIAWLFYTSGTTGRPKGAMLSHRNLMAMSLSYFADVDTIGPGDCIIHAAPMSHGSGLYILPHVAAAASQVVPESGGFDPAELLRLFGRLRGATLFAAPTMVTRLLAHPGLGYADPAGLKTIVYGGGPMYLEDCRRAIDAFGPHRLVQIYGQGESPMTITVAGKPVFADAGHPRRDARLASVGIAFAGLDVMVADGVDRPLPAGETGEILVRGDTVMRGYWNNPAATADALRDGWLHTGDLGAFDEDGFLTLKDRSKDMIISGGTNIYPREVEEALLHDPRLAEVAVVGRPHADWGEEVVAFVVAREGEAVTAAELDTLCQARIARFKRPKDYRFVDALPKNNYGKVLKTELRAVLAD</sequence>
<evidence type="ECO:0000259" key="1">
    <source>
        <dbReference type="Pfam" id="PF00501"/>
    </source>
</evidence>
<protein>
    <submittedName>
        <fullName evidence="3">AMP-binding protein</fullName>
    </submittedName>
</protein>
<reference evidence="4" key="1">
    <citation type="journal article" date="2019" name="Int. J. Syst. Evol. Microbiol.">
        <title>The Global Catalogue of Microorganisms (GCM) 10K type strain sequencing project: providing services to taxonomists for standard genome sequencing and annotation.</title>
        <authorList>
            <consortium name="The Broad Institute Genomics Platform"/>
            <consortium name="The Broad Institute Genome Sequencing Center for Infectious Disease"/>
            <person name="Wu L."/>
            <person name="Ma J."/>
        </authorList>
    </citation>
    <scope>NUCLEOTIDE SEQUENCE [LARGE SCALE GENOMIC DNA]</scope>
    <source>
        <strain evidence="4">KCTC 42964</strain>
    </source>
</reference>
<dbReference type="RefSeq" id="WP_379904075.1">
    <property type="nucleotide sequence ID" value="NZ_JBHRTR010000034.1"/>
</dbReference>
<dbReference type="SUPFAM" id="SSF56801">
    <property type="entry name" value="Acetyl-CoA synthetase-like"/>
    <property type="match status" value="1"/>
</dbReference>